<organism evidence="5 6">
    <name type="scientific">Bacillus cereus</name>
    <dbReference type="NCBI Taxonomy" id="1396"/>
    <lineage>
        <taxon>Bacteria</taxon>
        <taxon>Bacillati</taxon>
        <taxon>Bacillota</taxon>
        <taxon>Bacilli</taxon>
        <taxon>Bacillales</taxon>
        <taxon>Bacillaceae</taxon>
        <taxon>Bacillus</taxon>
        <taxon>Bacillus cereus group</taxon>
    </lineage>
</organism>
<evidence type="ECO:0000256" key="1">
    <source>
        <dbReference type="ARBA" id="ARBA00022729"/>
    </source>
</evidence>
<dbReference type="CDD" id="cd02696">
    <property type="entry name" value="MurNAc-LAA"/>
    <property type="match status" value="1"/>
</dbReference>
<dbReference type="GO" id="GO:0008745">
    <property type="term" value="F:N-acetylmuramoyl-L-alanine amidase activity"/>
    <property type="evidence" value="ECO:0007669"/>
    <property type="project" value="InterPro"/>
</dbReference>
<evidence type="ECO:0000259" key="4">
    <source>
        <dbReference type="PROSITE" id="PS51272"/>
    </source>
</evidence>
<dbReference type="GO" id="GO:0030288">
    <property type="term" value="C:outer membrane-bounded periplasmic space"/>
    <property type="evidence" value="ECO:0007669"/>
    <property type="project" value="TreeGrafter"/>
</dbReference>
<feature type="signal peptide" evidence="3">
    <location>
        <begin position="1"/>
        <end position="24"/>
    </location>
</feature>
<feature type="domain" description="SLH" evidence="4">
    <location>
        <begin position="89"/>
        <end position="146"/>
    </location>
</feature>
<sequence length="415" mass="45587">MKNRIIAAGLIAASILTYSSSSFAQTKKFPDVVAKNWAEDSIYYLVDKGAVTGNDKGMFEPGKEITRAEAATMMAKILNLPIDKNAKPSFGDSQNDWYTPFIAAVEKAGVVKGKGPGVFDPTGKIDRVSMASLLVEAYKLESKVNGTPATKFKDLETLNWGKEKANILVELGISLGTGEKWEPKKTVTKAEAAQFIAKADSLKVGNPLVEKVVIIDPGHGGFDPGNPGQGVEESKIVFDTSLRLQKLLEKNTPLRPLLTREENGNPGSNRNESLANRVKFGQENNADIFVSIHANSSENHDGHGTETYYYKKSKRGEETQIEKDSEVLAKKIQTRVVEALHTRDRTIKDNHSLYVVNNNTVPAVLTELAFIDNDIDNGKLANESGRQIAAEAVYAGILDYYEWKGFDVSKYRLSK</sequence>
<accession>A0A9X6VJL3</accession>
<evidence type="ECO:0000313" key="5">
    <source>
        <dbReference type="EMBL" id="PFD20350.1"/>
    </source>
</evidence>
<keyword evidence="2" id="KW-0378">Hydrolase</keyword>
<reference evidence="5 6" key="1">
    <citation type="submission" date="2017-09" db="EMBL/GenBank/DDBJ databases">
        <title>Large-scale bioinformatics analysis of Bacillus genomes uncovers conserved roles of natural products in bacterial physiology.</title>
        <authorList>
            <consortium name="Agbiome Team Llc"/>
            <person name="Bleich R.M."/>
            <person name="Kirk G.J."/>
            <person name="Santa Maria K.C."/>
            <person name="Allen S.E."/>
            <person name="Farag S."/>
            <person name="Shank E.A."/>
            <person name="Bowers A."/>
        </authorList>
    </citation>
    <scope>NUCLEOTIDE SEQUENCE [LARGE SCALE GENOMIC DNA]</scope>
    <source>
        <strain evidence="5 6">AFS024404</strain>
    </source>
</reference>
<dbReference type="SMART" id="SM00646">
    <property type="entry name" value="Ami_3"/>
    <property type="match status" value="1"/>
</dbReference>
<comment type="caution">
    <text evidence="5">The sequence shown here is derived from an EMBL/GenBank/DDBJ whole genome shotgun (WGS) entry which is preliminary data.</text>
</comment>
<dbReference type="GO" id="GO:0009253">
    <property type="term" value="P:peptidoglycan catabolic process"/>
    <property type="evidence" value="ECO:0007669"/>
    <property type="project" value="InterPro"/>
</dbReference>
<dbReference type="AlphaFoldDB" id="A0A9X6VJL3"/>
<dbReference type="Pfam" id="PF00395">
    <property type="entry name" value="SLH"/>
    <property type="match status" value="2"/>
</dbReference>
<protein>
    <submittedName>
        <fullName evidence="5">N-acetylmuramoyl-L-alanine amidase</fullName>
    </submittedName>
</protein>
<dbReference type="SUPFAM" id="SSF53187">
    <property type="entry name" value="Zn-dependent exopeptidases"/>
    <property type="match status" value="1"/>
</dbReference>
<evidence type="ECO:0000256" key="2">
    <source>
        <dbReference type="ARBA" id="ARBA00022801"/>
    </source>
</evidence>
<dbReference type="InterPro" id="IPR001119">
    <property type="entry name" value="SLH_dom"/>
</dbReference>
<dbReference type="RefSeq" id="WP_098273585.1">
    <property type="nucleotide sequence ID" value="NZ_NTRC01000013.1"/>
</dbReference>
<dbReference type="PROSITE" id="PS51272">
    <property type="entry name" value="SLH"/>
    <property type="match status" value="3"/>
</dbReference>
<dbReference type="PANTHER" id="PTHR30404:SF0">
    <property type="entry name" value="N-ACETYLMURAMOYL-L-ALANINE AMIDASE AMIC"/>
    <property type="match status" value="1"/>
</dbReference>
<dbReference type="Gene3D" id="3.40.630.40">
    <property type="entry name" value="Zn-dependent exopeptidases"/>
    <property type="match status" value="1"/>
</dbReference>
<gene>
    <name evidence="5" type="ORF">CN263_18965</name>
</gene>
<feature type="domain" description="SLH" evidence="4">
    <location>
        <begin position="25"/>
        <end position="88"/>
    </location>
</feature>
<feature type="domain" description="SLH" evidence="4">
    <location>
        <begin position="148"/>
        <end position="210"/>
    </location>
</feature>
<keyword evidence="1 3" id="KW-0732">Signal</keyword>
<name>A0A9X6VJL3_BACCE</name>
<dbReference type="InterPro" id="IPR002508">
    <property type="entry name" value="MurNAc-LAA_cat"/>
</dbReference>
<evidence type="ECO:0000256" key="3">
    <source>
        <dbReference type="SAM" id="SignalP"/>
    </source>
</evidence>
<dbReference type="Pfam" id="PF01520">
    <property type="entry name" value="Amidase_3"/>
    <property type="match status" value="1"/>
</dbReference>
<proteinExistence type="predicted"/>
<dbReference type="EMBL" id="NTRC01000013">
    <property type="protein sequence ID" value="PFD20350.1"/>
    <property type="molecule type" value="Genomic_DNA"/>
</dbReference>
<dbReference type="InterPro" id="IPR050695">
    <property type="entry name" value="N-acetylmuramoyl_amidase_3"/>
</dbReference>
<dbReference type="Proteomes" id="UP000219743">
    <property type="component" value="Unassembled WGS sequence"/>
</dbReference>
<evidence type="ECO:0000313" key="6">
    <source>
        <dbReference type="Proteomes" id="UP000219743"/>
    </source>
</evidence>
<dbReference type="PANTHER" id="PTHR30404">
    <property type="entry name" value="N-ACETYLMURAMOYL-L-ALANINE AMIDASE"/>
    <property type="match status" value="1"/>
</dbReference>
<feature type="chain" id="PRO_5040992147" evidence="3">
    <location>
        <begin position="25"/>
        <end position="415"/>
    </location>
</feature>